<dbReference type="HOGENOM" id="CLU_113650_0_0_0"/>
<dbReference type="InterPro" id="IPR036411">
    <property type="entry name" value="TorD-like_sf"/>
</dbReference>
<dbReference type="KEGG" id="ddf:DEFDS_1333"/>
<evidence type="ECO:0000313" key="3">
    <source>
        <dbReference type="Proteomes" id="UP000001520"/>
    </source>
</evidence>
<dbReference type="OrthoDB" id="5431740at2"/>
<dbReference type="PANTHER" id="PTHR34227">
    <property type="entry name" value="CHAPERONE PROTEIN YCDY"/>
    <property type="match status" value="1"/>
</dbReference>
<dbReference type="AlphaFoldDB" id="D3PDX3"/>
<proteinExistence type="predicted"/>
<dbReference type="SUPFAM" id="SSF89155">
    <property type="entry name" value="TorD-like"/>
    <property type="match status" value="1"/>
</dbReference>
<sequence length="206" mass="24663">MSAEIDNTRMFFYDLIKSFFYTEPTEELYEKWIEIFKSMKSEELLFDDRFQQMLGFFDEVFKNYDYEKLKNEYYELFVNPFSDNLINLNASFYLDGKNFGETLVKLRDFLWKREIVKDEEFKDSEDSIVFLSDTMIYLIKSKSELSEQIEFFEKFIEPFFLEFAKALKNHPQAYFYASCGALIDFMLDVEKSLLSEGNLNGGAYET</sequence>
<evidence type="ECO:0000256" key="1">
    <source>
        <dbReference type="ARBA" id="ARBA00023186"/>
    </source>
</evidence>
<gene>
    <name evidence="2" type="ordered locus">DEFDS_1333</name>
</gene>
<dbReference type="Proteomes" id="UP000001520">
    <property type="component" value="Chromosome"/>
</dbReference>
<protein>
    <recommendedName>
        <fullName evidence="4">Cytoplasmic chaperone TorD</fullName>
    </recommendedName>
</protein>
<dbReference type="EMBL" id="AP011529">
    <property type="protein sequence ID" value="BAI80796.1"/>
    <property type="molecule type" value="Genomic_DNA"/>
</dbReference>
<organism evidence="2 3">
    <name type="scientific">Deferribacter desulfuricans (strain DSM 14783 / JCM 11476 / NBRC 101012 / SSM1)</name>
    <dbReference type="NCBI Taxonomy" id="639282"/>
    <lineage>
        <taxon>Bacteria</taxon>
        <taxon>Pseudomonadati</taxon>
        <taxon>Deferribacterota</taxon>
        <taxon>Deferribacteres</taxon>
        <taxon>Deferribacterales</taxon>
        <taxon>Deferribacteraceae</taxon>
        <taxon>Deferribacter</taxon>
    </lineage>
</organism>
<name>D3PDX3_DEFDS</name>
<dbReference type="InterPro" id="IPR020945">
    <property type="entry name" value="DMSO/NO3_reduct_chaperone"/>
</dbReference>
<accession>D3PDX3</accession>
<dbReference type="eggNOG" id="COG3381">
    <property type="taxonomic scope" value="Bacteria"/>
</dbReference>
<keyword evidence="1" id="KW-0143">Chaperone</keyword>
<evidence type="ECO:0000313" key="2">
    <source>
        <dbReference type="EMBL" id="BAI80796.1"/>
    </source>
</evidence>
<dbReference type="RefSeq" id="WP_013008042.1">
    <property type="nucleotide sequence ID" value="NC_013939.1"/>
</dbReference>
<dbReference type="Pfam" id="PF02613">
    <property type="entry name" value="Nitrate_red_del"/>
    <property type="match status" value="1"/>
</dbReference>
<dbReference type="STRING" id="639282.DEFDS_1333"/>
<keyword evidence="3" id="KW-1185">Reference proteome</keyword>
<reference evidence="2 3" key="1">
    <citation type="journal article" date="2010" name="DNA Res.">
        <title>Bacterial lifestyle in a deep-sea hydrothermal vent chimney revealed by the genome sequence of the thermophilic bacterium Deferribacter desulfuricans SSM1.</title>
        <authorList>
            <person name="Takaki Y."/>
            <person name="Shimamura S."/>
            <person name="Nakagawa S."/>
            <person name="Fukuhara Y."/>
            <person name="Horikawa H."/>
            <person name="Ankai A."/>
            <person name="Harada T."/>
            <person name="Hosoyama A."/>
            <person name="Oguchi A."/>
            <person name="Fukui S."/>
            <person name="Fujita N."/>
            <person name="Takami H."/>
            <person name="Takai K."/>
        </authorList>
    </citation>
    <scope>NUCLEOTIDE SEQUENCE [LARGE SCALE GENOMIC DNA]</scope>
    <source>
        <strain evidence="3">DSM 14783 / JCM 11476 / NBRC 101012 / SSM1</strain>
    </source>
</reference>
<dbReference type="Gene3D" id="1.10.3480.10">
    <property type="entry name" value="TorD-like"/>
    <property type="match status" value="1"/>
</dbReference>
<dbReference type="PANTHER" id="PTHR34227:SF1">
    <property type="entry name" value="DIMETHYL SULFOXIDE REDUCTASE CHAPERONE-RELATED"/>
    <property type="match status" value="1"/>
</dbReference>
<evidence type="ECO:0008006" key="4">
    <source>
        <dbReference type="Google" id="ProtNLM"/>
    </source>
</evidence>
<dbReference type="InterPro" id="IPR050289">
    <property type="entry name" value="TorD/DmsD_chaperones"/>
</dbReference>